<keyword evidence="3 7" id="KW-0812">Transmembrane</keyword>
<dbReference type="SUPFAM" id="SSF103473">
    <property type="entry name" value="MFS general substrate transporter"/>
    <property type="match status" value="1"/>
</dbReference>
<keyword evidence="10" id="KW-1185">Reference proteome</keyword>
<proteinExistence type="predicted"/>
<evidence type="ECO:0000313" key="10">
    <source>
        <dbReference type="Proteomes" id="UP001500622"/>
    </source>
</evidence>
<dbReference type="RefSeq" id="WP_345217005.1">
    <property type="nucleotide sequence ID" value="NZ_BAABGN010000012.1"/>
</dbReference>
<dbReference type="Proteomes" id="UP001500622">
    <property type="component" value="Unassembled WGS sequence"/>
</dbReference>
<dbReference type="EMBL" id="BAABGN010000012">
    <property type="protein sequence ID" value="GAA4428242.1"/>
    <property type="molecule type" value="Genomic_DNA"/>
</dbReference>
<feature type="transmembrane region" description="Helical" evidence="7">
    <location>
        <begin position="79"/>
        <end position="97"/>
    </location>
</feature>
<evidence type="ECO:0000256" key="6">
    <source>
        <dbReference type="SAM" id="MobiDB-lite"/>
    </source>
</evidence>
<feature type="transmembrane region" description="Helical" evidence="7">
    <location>
        <begin position="331"/>
        <end position="356"/>
    </location>
</feature>
<accession>A0ABP8LEM1</accession>
<feature type="domain" description="Major facilitator superfamily (MFS) profile" evidence="8">
    <location>
        <begin position="13"/>
        <end position="387"/>
    </location>
</feature>
<evidence type="ECO:0000259" key="8">
    <source>
        <dbReference type="PROSITE" id="PS50850"/>
    </source>
</evidence>
<dbReference type="Gene3D" id="1.20.1250.20">
    <property type="entry name" value="MFS general substrate transporter like domains"/>
    <property type="match status" value="1"/>
</dbReference>
<dbReference type="InterPro" id="IPR050189">
    <property type="entry name" value="MFS_Efflux_Transporters"/>
</dbReference>
<sequence>MTVTAVPTRPTAVLGLLFVAAFTMDCAEMLVLGMLDLISAGLAVSVPAAGALVTASAAGCAIGGPVLALLTTRLDRRRVLLWSAAVFVLLHLVPVLVDGYSLFLVARVAIGALQGLFIAAAFTTATSIVPPEQAGRAIAVVISGCASASALGMPMGTVLGYALGWRASFVAVVVVGAGVLLAAAVVLPSVPTSPEAQATGQSRHAFAPRVLAVLAVCCLIFAGIQSALTYLVPFLGEVTGVSAAAAIGGFLMLYGVATTVGSAAGGRFADTDAARTLMLGSVGVAASLFTMHLLGDSAVVVAAAVLVLGLCGMGMAPAMQHRVVTLAGPGAPLAASLPASAVNAGIAGGSLAGGAAIDHASLPAAILTGAVIALAAVAAAVATRRLRPPPAPTDGHAAPEAAEPVAA</sequence>
<dbReference type="PROSITE" id="PS50850">
    <property type="entry name" value="MFS"/>
    <property type="match status" value="1"/>
</dbReference>
<name>A0ABP8LEM1_9MICO</name>
<feature type="transmembrane region" description="Helical" evidence="7">
    <location>
        <begin position="137"/>
        <end position="163"/>
    </location>
</feature>
<evidence type="ECO:0000256" key="2">
    <source>
        <dbReference type="ARBA" id="ARBA00022475"/>
    </source>
</evidence>
<feature type="compositionally biased region" description="Low complexity" evidence="6">
    <location>
        <begin position="398"/>
        <end position="407"/>
    </location>
</feature>
<dbReference type="InterPro" id="IPR020846">
    <property type="entry name" value="MFS_dom"/>
</dbReference>
<dbReference type="Pfam" id="PF07690">
    <property type="entry name" value="MFS_1"/>
    <property type="match status" value="1"/>
</dbReference>
<feature type="transmembrane region" description="Helical" evidence="7">
    <location>
        <begin position="362"/>
        <end position="382"/>
    </location>
</feature>
<dbReference type="PANTHER" id="PTHR43124">
    <property type="entry name" value="PURINE EFFLUX PUMP PBUE"/>
    <property type="match status" value="1"/>
</dbReference>
<feature type="transmembrane region" description="Helical" evidence="7">
    <location>
        <begin position="276"/>
        <end position="294"/>
    </location>
</feature>
<feature type="transmembrane region" description="Helical" evidence="7">
    <location>
        <begin position="300"/>
        <end position="319"/>
    </location>
</feature>
<evidence type="ECO:0000256" key="1">
    <source>
        <dbReference type="ARBA" id="ARBA00004651"/>
    </source>
</evidence>
<dbReference type="CDD" id="cd17324">
    <property type="entry name" value="MFS_NepI_like"/>
    <property type="match status" value="1"/>
</dbReference>
<protein>
    <submittedName>
        <fullName evidence="9">MFS transporter</fullName>
    </submittedName>
</protein>
<evidence type="ECO:0000256" key="5">
    <source>
        <dbReference type="ARBA" id="ARBA00023136"/>
    </source>
</evidence>
<feature type="transmembrane region" description="Helical" evidence="7">
    <location>
        <begin position="243"/>
        <end position="264"/>
    </location>
</feature>
<dbReference type="PANTHER" id="PTHR43124:SF10">
    <property type="entry name" value="PURINE EFFLUX PUMP PBUE"/>
    <property type="match status" value="1"/>
</dbReference>
<feature type="transmembrane region" description="Helical" evidence="7">
    <location>
        <begin position="103"/>
        <end position="125"/>
    </location>
</feature>
<feature type="transmembrane region" description="Helical" evidence="7">
    <location>
        <begin position="37"/>
        <end position="67"/>
    </location>
</feature>
<evidence type="ECO:0000313" key="9">
    <source>
        <dbReference type="EMBL" id="GAA4428242.1"/>
    </source>
</evidence>
<evidence type="ECO:0000256" key="3">
    <source>
        <dbReference type="ARBA" id="ARBA00022692"/>
    </source>
</evidence>
<dbReference type="InterPro" id="IPR036259">
    <property type="entry name" value="MFS_trans_sf"/>
</dbReference>
<evidence type="ECO:0000256" key="7">
    <source>
        <dbReference type="SAM" id="Phobius"/>
    </source>
</evidence>
<comment type="subcellular location">
    <subcellularLocation>
        <location evidence="1">Cell membrane</location>
        <topology evidence="1">Multi-pass membrane protein</topology>
    </subcellularLocation>
</comment>
<keyword evidence="2" id="KW-1003">Cell membrane</keyword>
<keyword evidence="5 7" id="KW-0472">Membrane</keyword>
<comment type="caution">
    <text evidence="9">The sequence shown here is derived from an EMBL/GenBank/DDBJ whole genome shotgun (WGS) entry which is preliminary data.</text>
</comment>
<organism evidence="9 10">
    <name type="scientific">Georgenia halophila</name>
    <dbReference type="NCBI Taxonomy" id="620889"/>
    <lineage>
        <taxon>Bacteria</taxon>
        <taxon>Bacillati</taxon>
        <taxon>Actinomycetota</taxon>
        <taxon>Actinomycetes</taxon>
        <taxon>Micrococcales</taxon>
        <taxon>Bogoriellaceae</taxon>
        <taxon>Georgenia</taxon>
    </lineage>
</organism>
<feature type="transmembrane region" description="Helical" evidence="7">
    <location>
        <begin position="210"/>
        <end position="231"/>
    </location>
</feature>
<feature type="transmembrane region" description="Helical" evidence="7">
    <location>
        <begin position="169"/>
        <end position="190"/>
    </location>
</feature>
<feature type="region of interest" description="Disordered" evidence="6">
    <location>
        <begin position="387"/>
        <end position="407"/>
    </location>
</feature>
<reference evidence="10" key="1">
    <citation type="journal article" date="2019" name="Int. J. Syst. Evol. Microbiol.">
        <title>The Global Catalogue of Microorganisms (GCM) 10K type strain sequencing project: providing services to taxonomists for standard genome sequencing and annotation.</title>
        <authorList>
            <consortium name="The Broad Institute Genomics Platform"/>
            <consortium name="The Broad Institute Genome Sequencing Center for Infectious Disease"/>
            <person name="Wu L."/>
            <person name="Ma J."/>
        </authorList>
    </citation>
    <scope>NUCLEOTIDE SEQUENCE [LARGE SCALE GENOMIC DNA]</scope>
    <source>
        <strain evidence="10">JCM 17810</strain>
    </source>
</reference>
<dbReference type="InterPro" id="IPR011701">
    <property type="entry name" value="MFS"/>
</dbReference>
<gene>
    <name evidence="9" type="ORF">GCM10023169_29160</name>
</gene>
<keyword evidence="4 7" id="KW-1133">Transmembrane helix</keyword>
<evidence type="ECO:0000256" key="4">
    <source>
        <dbReference type="ARBA" id="ARBA00022989"/>
    </source>
</evidence>